<evidence type="ECO:0000313" key="1">
    <source>
        <dbReference type="EMBL" id="OGH87709.1"/>
    </source>
</evidence>
<protein>
    <submittedName>
        <fullName evidence="1">Uncharacterized protein</fullName>
    </submittedName>
</protein>
<dbReference type="AlphaFoldDB" id="A0A1F6NUW5"/>
<dbReference type="Proteomes" id="UP000177151">
    <property type="component" value="Unassembled WGS sequence"/>
</dbReference>
<dbReference type="EMBL" id="MFQP01000014">
    <property type="protein sequence ID" value="OGH87709.1"/>
    <property type="molecule type" value="Genomic_DNA"/>
</dbReference>
<organism evidence="1 2">
    <name type="scientific">Candidatus Magasanikbacteria bacterium RIFOXYA1_FULL_40_8</name>
    <dbReference type="NCBI Taxonomy" id="1798694"/>
    <lineage>
        <taxon>Bacteria</taxon>
        <taxon>Candidatus Magasanikiibacteriota</taxon>
    </lineage>
</organism>
<proteinExistence type="predicted"/>
<sequence>MPKKTRTVRVDPIHLHAFKQAVGRFDIYLTNSDLKRIITSIKSGVANKVSNQGGGVAVYQVELPNGRQAYAVYSEKERRIKTFLTEEMVAA</sequence>
<name>A0A1F6NUW5_9BACT</name>
<reference evidence="1 2" key="1">
    <citation type="journal article" date="2016" name="Nat. Commun.">
        <title>Thousands of microbial genomes shed light on interconnected biogeochemical processes in an aquifer system.</title>
        <authorList>
            <person name="Anantharaman K."/>
            <person name="Brown C.T."/>
            <person name="Hug L.A."/>
            <person name="Sharon I."/>
            <person name="Castelle C.J."/>
            <person name="Probst A.J."/>
            <person name="Thomas B.C."/>
            <person name="Singh A."/>
            <person name="Wilkins M.J."/>
            <person name="Karaoz U."/>
            <person name="Brodie E.L."/>
            <person name="Williams K.H."/>
            <person name="Hubbard S.S."/>
            <person name="Banfield J.F."/>
        </authorList>
    </citation>
    <scope>NUCLEOTIDE SEQUENCE [LARGE SCALE GENOMIC DNA]</scope>
</reference>
<evidence type="ECO:0000313" key="2">
    <source>
        <dbReference type="Proteomes" id="UP000177151"/>
    </source>
</evidence>
<comment type="caution">
    <text evidence="1">The sequence shown here is derived from an EMBL/GenBank/DDBJ whole genome shotgun (WGS) entry which is preliminary data.</text>
</comment>
<accession>A0A1F6NUW5</accession>
<gene>
    <name evidence="1" type="ORF">A2206_02370</name>
</gene>